<dbReference type="AlphaFoldDB" id="A0A151JPY7"/>
<reference evidence="2 3" key="1">
    <citation type="submission" date="2015-09" db="EMBL/GenBank/DDBJ databases">
        <title>Trachymyrmex cornetzi WGS genome.</title>
        <authorList>
            <person name="Nygaard S."/>
            <person name="Hu H."/>
            <person name="Boomsma J."/>
            <person name="Zhang G."/>
        </authorList>
    </citation>
    <scope>NUCLEOTIDE SEQUENCE [LARGE SCALE GENOMIC DNA]</scope>
    <source>
        <strain evidence="2">Tcor2-1</strain>
        <tissue evidence="2">Whole body</tissue>
    </source>
</reference>
<protein>
    <recommendedName>
        <fullName evidence="1">GIY-YIG domain-containing protein</fullName>
    </recommendedName>
</protein>
<accession>A0A151JPY7</accession>
<dbReference type="InterPro" id="IPR000305">
    <property type="entry name" value="GIY-YIG_endonuc"/>
</dbReference>
<evidence type="ECO:0000313" key="3">
    <source>
        <dbReference type="Proteomes" id="UP000078492"/>
    </source>
</evidence>
<dbReference type="InterPro" id="IPR058912">
    <property type="entry name" value="HTH_animal"/>
</dbReference>
<evidence type="ECO:0000313" key="2">
    <source>
        <dbReference type="EMBL" id="KYN29153.1"/>
    </source>
</evidence>
<feature type="non-terminal residue" evidence="2">
    <location>
        <position position="1"/>
    </location>
</feature>
<evidence type="ECO:0000259" key="1">
    <source>
        <dbReference type="PROSITE" id="PS50164"/>
    </source>
</evidence>
<dbReference type="Pfam" id="PF01541">
    <property type="entry name" value="GIY-YIG"/>
    <property type="match status" value="1"/>
</dbReference>
<organism evidence="2 3">
    <name type="scientific">Trachymyrmex cornetzi</name>
    <dbReference type="NCBI Taxonomy" id="471704"/>
    <lineage>
        <taxon>Eukaryota</taxon>
        <taxon>Metazoa</taxon>
        <taxon>Ecdysozoa</taxon>
        <taxon>Arthropoda</taxon>
        <taxon>Hexapoda</taxon>
        <taxon>Insecta</taxon>
        <taxon>Pterygota</taxon>
        <taxon>Neoptera</taxon>
        <taxon>Endopterygota</taxon>
        <taxon>Hymenoptera</taxon>
        <taxon>Apocrita</taxon>
        <taxon>Aculeata</taxon>
        <taxon>Formicoidea</taxon>
        <taxon>Formicidae</taxon>
        <taxon>Myrmicinae</taxon>
        <taxon>Trachymyrmex</taxon>
    </lineage>
</organism>
<dbReference type="Gene3D" id="3.40.1440.10">
    <property type="entry name" value="GIY-YIG endonuclease"/>
    <property type="match status" value="1"/>
</dbReference>
<sequence length="289" mass="34349">NSFHPRLQFTLEIGGNRLNFLDITIIKNNQSLEFDWYHKPTYSGRYLNFFSEHPLSQKKGTVMGMVDRAFLLSVPKYHKKNLLFVIETLMNNDYPVDFIFNVMNERLKSLLHGKTLRQNSNIDSDTDVKNNMWFAFPYVTKVSDKFRDITKDYKVNLAYFSLNKLSCFIKTHKDPIPNMSKKNAVYKIKCNDCDASYVGQTKRILKTRINEHRNDIRKNINNHSVITEHRLNYNHDFDWENVEIMDNERFLFKRRISEMVHIQLQKNGLNLQSDTEFLHHAYISILNNL</sequence>
<dbReference type="Pfam" id="PF26215">
    <property type="entry name" value="HTH_animal"/>
    <property type="match status" value="1"/>
</dbReference>
<dbReference type="CDD" id="cd10442">
    <property type="entry name" value="GIY-YIG_PLEs"/>
    <property type="match status" value="1"/>
</dbReference>
<proteinExistence type="predicted"/>
<dbReference type="PANTHER" id="PTHR21301:SF10">
    <property type="entry name" value="REVERSE TRANSCRIPTASE DOMAIN-CONTAINING PROTEIN"/>
    <property type="match status" value="1"/>
</dbReference>
<dbReference type="InterPro" id="IPR035901">
    <property type="entry name" value="GIY-YIG_endonuc_sf"/>
</dbReference>
<dbReference type="SUPFAM" id="SSF82771">
    <property type="entry name" value="GIY-YIG endonuclease"/>
    <property type="match status" value="1"/>
</dbReference>
<dbReference type="STRING" id="471704.A0A151JPY7"/>
<dbReference type="PROSITE" id="PS50164">
    <property type="entry name" value="GIY_YIG"/>
    <property type="match status" value="1"/>
</dbReference>
<feature type="domain" description="GIY-YIG" evidence="1">
    <location>
        <begin position="181"/>
        <end position="263"/>
    </location>
</feature>
<dbReference type="EMBL" id="KQ978698">
    <property type="protein sequence ID" value="KYN29153.1"/>
    <property type="molecule type" value="Genomic_DNA"/>
</dbReference>
<dbReference type="PANTHER" id="PTHR21301">
    <property type="entry name" value="REVERSE TRANSCRIPTASE"/>
    <property type="match status" value="1"/>
</dbReference>
<name>A0A151JPY7_9HYME</name>
<dbReference type="Proteomes" id="UP000078492">
    <property type="component" value="Unassembled WGS sequence"/>
</dbReference>
<keyword evidence="3" id="KW-1185">Reference proteome</keyword>
<gene>
    <name evidence="2" type="ORF">ALC57_01412</name>
</gene>